<evidence type="ECO:0000256" key="1">
    <source>
        <dbReference type="SAM" id="MobiDB-lite"/>
    </source>
</evidence>
<dbReference type="InterPro" id="IPR011333">
    <property type="entry name" value="SKP1/BTB/POZ_sf"/>
</dbReference>
<proteinExistence type="predicted"/>
<dbReference type="InterPro" id="IPR000210">
    <property type="entry name" value="BTB/POZ_dom"/>
</dbReference>
<name>A0A8H3MAY4_9GLOM</name>
<evidence type="ECO:0000313" key="4">
    <source>
        <dbReference type="Proteomes" id="UP000615446"/>
    </source>
</evidence>
<dbReference type="Gene3D" id="3.30.710.10">
    <property type="entry name" value="Potassium Channel Kv1.1, Chain A"/>
    <property type="match status" value="1"/>
</dbReference>
<dbReference type="Proteomes" id="UP000615446">
    <property type="component" value="Unassembled WGS sequence"/>
</dbReference>
<sequence>MLFQSFNRLSENYIESLNDNEYYDTTIEVGKDPNVKIFRAHMVILCYRSPFLRRTLTSNKKNNDNILAHIKLSNIQPETFQIILEYIYGGIILFDEQETLGFLEVLDAANQLRLQELIDYLQRYLIENKVQWMEQNFGLVYQTNFKMIKNTLLSCLPLIRFFSLSSEEFAEKVRPYKKLLEHRLYEVLLNSYLDPKIEPIKGTEEIIEGYNPLVWKSLNDEYGETKDCFIFSFKSKSNFKDLILSHVNHGYISEALFYHTNCGPNCGRDLYMCAKGDDLKESSTDDSDDEMEITESGVRNNEYTMKISLPSQFREMNFVSRVINRRKAKECRELKKDNVGPQKSRDHKRK</sequence>
<dbReference type="AlphaFoldDB" id="A0A8H3MAY4"/>
<dbReference type="SUPFAM" id="SSF54695">
    <property type="entry name" value="POZ domain"/>
    <property type="match status" value="1"/>
</dbReference>
<accession>A0A8H3MAY4</accession>
<dbReference type="PROSITE" id="PS50097">
    <property type="entry name" value="BTB"/>
    <property type="match status" value="1"/>
</dbReference>
<feature type="region of interest" description="Disordered" evidence="1">
    <location>
        <begin position="331"/>
        <end position="350"/>
    </location>
</feature>
<feature type="domain" description="BTB" evidence="2">
    <location>
        <begin position="23"/>
        <end position="96"/>
    </location>
</feature>
<organism evidence="3 4">
    <name type="scientific">Rhizophagus clarus</name>
    <dbReference type="NCBI Taxonomy" id="94130"/>
    <lineage>
        <taxon>Eukaryota</taxon>
        <taxon>Fungi</taxon>
        <taxon>Fungi incertae sedis</taxon>
        <taxon>Mucoromycota</taxon>
        <taxon>Glomeromycotina</taxon>
        <taxon>Glomeromycetes</taxon>
        <taxon>Glomerales</taxon>
        <taxon>Glomeraceae</taxon>
        <taxon>Rhizophagus</taxon>
    </lineage>
</organism>
<dbReference type="SMART" id="SM00225">
    <property type="entry name" value="BTB"/>
    <property type="match status" value="1"/>
</dbReference>
<dbReference type="CDD" id="cd18186">
    <property type="entry name" value="BTB_POZ_ZBTB_KLHL-like"/>
    <property type="match status" value="1"/>
</dbReference>
<comment type="caution">
    <text evidence="3">The sequence shown here is derived from an EMBL/GenBank/DDBJ whole genome shotgun (WGS) entry which is preliminary data.</text>
</comment>
<reference evidence="3" key="1">
    <citation type="submission" date="2019-10" db="EMBL/GenBank/DDBJ databases">
        <title>Conservation and host-specific expression of non-tandemly repeated heterogenous ribosome RNA gene in arbuscular mycorrhizal fungi.</title>
        <authorList>
            <person name="Maeda T."/>
            <person name="Kobayashi Y."/>
            <person name="Nakagawa T."/>
            <person name="Ezawa T."/>
            <person name="Yamaguchi K."/>
            <person name="Bino T."/>
            <person name="Nishimoto Y."/>
            <person name="Shigenobu S."/>
            <person name="Kawaguchi M."/>
        </authorList>
    </citation>
    <scope>NUCLEOTIDE SEQUENCE</scope>
    <source>
        <strain evidence="3">HR1</strain>
    </source>
</reference>
<dbReference type="EMBL" id="BLAL01000297">
    <property type="protein sequence ID" value="GET01086.1"/>
    <property type="molecule type" value="Genomic_DNA"/>
</dbReference>
<dbReference type="Pfam" id="PF00651">
    <property type="entry name" value="BTB"/>
    <property type="match status" value="1"/>
</dbReference>
<dbReference type="OrthoDB" id="1022638at2759"/>
<gene>
    <name evidence="3" type="ORF">RCL2_002751400</name>
</gene>
<evidence type="ECO:0000259" key="2">
    <source>
        <dbReference type="PROSITE" id="PS50097"/>
    </source>
</evidence>
<evidence type="ECO:0000313" key="3">
    <source>
        <dbReference type="EMBL" id="GET01086.1"/>
    </source>
</evidence>
<dbReference type="PANTHER" id="PTHR24413">
    <property type="entry name" value="SPECKLE-TYPE POZ PROTEIN"/>
    <property type="match status" value="1"/>
</dbReference>
<protein>
    <submittedName>
        <fullName evidence="3">BTB/POZ protein</fullName>
    </submittedName>
</protein>